<keyword evidence="6" id="KW-1185">Reference proteome</keyword>
<comment type="similarity">
    <text evidence="2">Belongs to the ribose-phosphate pyrophosphokinase family.</text>
</comment>
<dbReference type="PANTHER" id="PTHR10210">
    <property type="entry name" value="RIBOSE-PHOSPHATE DIPHOSPHOKINASE FAMILY MEMBER"/>
    <property type="match status" value="1"/>
</dbReference>
<dbReference type="RefSeq" id="WP_407348387.1">
    <property type="nucleotide sequence ID" value="NZ_CP136864.1"/>
</dbReference>
<protein>
    <submittedName>
        <fullName evidence="5">Ribose-phosphate diphosphokinase</fullName>
        <ecNumber evidence="5">2.7.6.1</ecNumber>
    </submittedName>
</protein>
<dbReference type="SMART" id="SM01400">
    <property type="entry name" value="Pribosyltran_N"/>
    <property type="match status" value="1"/>
</dbReference>
<name>A0ABZ0I2N3_9GAMM</name>
<dbReference type="InterPro" id="IPR000836">
    <property type="entry name" value="PRTase_dom"/>
</dbReference>
<accession>A0ABZ0I2N3</accession>
<dbReference type="NCBIfam" id="NF005537">
    <property type="entry name" value="PRK07199.1"/>
    <property type="match status" value="1"/>
</dbReference>
<dbReference type="Pfam" id="PF13793">
    <property type="entry name" value="Pribosyltran_N"/>
    <property type="match status" value="1"/>
</dbReference>
<evidence type="ECO:0000256" key="2">
    <source>
        <dbReference type="RuleBase" id="RU004324"/>
    </source>
</evidence>
<evidence type="ECO:0000259" key="4">
    <source>
        <dbReference type="Pfam" id="PF13793"/>
    </source>
</evidence>
<dbReference type="EMBL" id="CP136864">
    <property type="protein sequence ID" value="WOJ93742.1"/>
    <property type="molecule type" value="Genomic_DNA"/>
</dbReference>
<proteinExistence type="inferred from homology"/>
<evidence type="ECO:0000313" key="5">
    <source>
        <dbReference type="EMBL" id="WOJ93742.1"/>
    </source>
</evidence>
<reference evidence="5 6" key="1">
    <citation type="submission" date="2023-10" db="EMBL/GenBank/DDBJ databases">
        <title>Two novel species belonging to the OM43/NOR5 clade.</title>
        <authorList>
            <person name="Park M."/>
        </authorList>
    </citation>
    <scope>NUCLEOTIDE SEQUENCE [LARGE SCALE GENOMIC DNA]</scope>
    <source>
        <strain evidence="5 6">IMCC43200</strain>
    </source>
</reference>
<dbReference type="Pfam" id="PF00156">
    <property type="entry name" value="Pribosyltran"/>
    <property type="match status" value="1"/>
</dbReference>
<dbReference type="Proteomes" id="UP001626537">
    <property type="component" value="Chromosome"/>
</dbReference>
<dbReference type="SUPFAM" id="SSF53271">
    <property type="entry name" value="PRTase-like"/>
    <property type="match status" value="2"/>
</dbReference>
<dbReference type="EC" id="2.7.6.1" evidence="5"/>
<sequence>MLLLGFPESAKLTSDIANRRDCAHAQIEIHRFPDGESRVRLPAELPQNVVLCRSLDQPNDKLVELMLAARCARDLGARHITLIAPYLCYMRQDMAFNPGEAVSQQIVGAFLASLVDTLITADPHLHRVATLEDAVPASSAHTISAAVRMGEFLKSRGVKPLLLGPDEESMQWVRVVADIAGLDFVVATKTRLGDRDVRVALPAGDYSGRELVLIDDVASSGHTLIEAAGALFAAGAARVDVLITHALFAADALGKLRAVGVRQIWSSDSIPHSTNAFSLAEDFSEALERV</sequence>
<feature type="domain" description="Ribose-phosphate pyrophosphokinase N-terminal" evidence="4">
    <location>
        <begin position="3"/>
        <end position="112"/>
    </location>
</feature>
<dbReference type="InterPro" id="IPR005946">
    <property type="entry name" value="Rib-P_diPkinase"/>
</dbReference>
<dbReference type="NCBIfam" id="TIGR01251">
    <property type="entry name" value="ribP_PPkin"/>
    <property type="match status" value="1"/>
</dbReference>
<evidence type="ECO:0000313" key="6">
    <source>
        <dbReference type="Proteomes" id="UP001626537"/>
    </source>
</evidence>
<dbReference type="Gene3D" id="3.40.50.2020">
    <property type="match status" value="2"/>
</dbReference>
<dbReference type="InterPro" id="IPR029057">
    <property type="entry name" value="PRTase-like"/>
</dbReference>
<dbReference type="InterPro" id="IPR029099">
    <property type="entry name" value="Pribosyltran_N"/>
</dbReference>
<dbReference type="PANTHER" id="PTHR10210:SF41">
    <property type="entry name" value="RIBOSE-PHOSPHATE PYROPHOSPHOKINASE 1, CHLOROPLASTIC"/>
    <property type="match status" value="1"/>
</dbReference>
<dbReference type="CDD" id="cd06223">
    <property type="entry name" value="PRTases_typeI"/>
    <property type="match status" value="1"/>
</dbReference>
<dbReference type="GO" id="GO:0004749">
    <property type="term" value="F:ribose phosphate diphosphokinase activity"/>
    <property type="evidence" value="ECO:0007669"/>
    <property type="project" value="UniProtKB-EC"/>
</dbReference>
<organism evidence="5 6">
    <name type="scientific">Congregibacter variabilis</name>
    <dbReference type="NCBI Taxonomy" id="3081200"/>
    <lineage>
        <taxon>Bacteria</taxon>
        <taxon>Pseudomonadati</taxon>
        <taxon>Pseudomonadota</taxon>
        <taxon>Gammaproteobacteria</taxon>
        <taxon>Cellvibrionales</taxon>
        <taxon>Halieaceae</taxon>
        <taxon>Congregibacter</taxon>
    </lineage>
</organism>
<keyword evidence="5" id="KW-0808">Transferase</keyword>
<evidence type="ECO:0000256" key="1">
    <source>
        <dbReference type="ARBA" id="ARBA00022727"/>
    </source>
</evidence>
<feature type="domain" description="Phosphoribosyltransferase" evidence="3">
    <location>
        <begin position="159"/>
        <end position="242"/>
    </location>
</feature>
<gene>
    <name evidence="5" type="ORF">R0135_00910</name>
</gene>
<keyword evidence="1 2" id="KW-0545">Nucleotide biosynthesis</keyword>
<evidence type="ECO:0000259" key="3">
    <source>
        <dbReference type="Pfam" id="PF00156"/>
    </source>
</evidence>